<name>A0ABW0Q888_9BURK</name>
<evidence type="ECO:0000313" key="2">
    <source>
        <dbReference type="EMBL" id="MFC5521084.1"/>
    </source>
</evidence>
<proteinExistence type="predicted"/>
<sequence length="54" mass="6305">MINWYVRMQPGDIDGAGTLLAGREINLNLSGDLTQQRHHRRQNRGQPDRREYTV</sequence>
<gene>
    <name evidence="2" type="ORF">ACFPP7_09170</name>
</gene>
<dbReference type="EMBL" id="JBHSMX010000013">
    <property type="protein sequence ID" value="MFC5521084.1"/>
    <property type="molecule type" value="Genomic_DNA"/>
</dbReference>
<dbReference type="RefSeq" id="WP_157090279.1">
    <property type="nucleotide sequence ID" value="NZ_JBHSMX010000013.1"/>
</dbReference>
<protein>
    <submittedName>
        <fullName evidence="2">Uncharacterized protein</fullName>
    </submittedName>
</protein>
<reference evidence="3" key="1">
    <citation type="journal article" date="2019" name="Int. J. Syst. Evol. Microbiol.">
        <title>The Global Catalogue of Microorganisms (GCM) 10K type strain sequencing project: providing services to taxonomists for standard genome sequencing and annotation.</title>
        <authorList>
            <consortium name="The Broad Institute Genomics Platform"/>
            <consortium name="The Broad Institute Genome Sequencing Center for Infectious Disease"/>
            <person name="Wu L."/>
            <person name="Ma J."/>
        </authorList>
    </citation>
    <scope>NUCLEOTIDE SEQUENCE [LARGE SCALE GENOMIC DNA]</scope>
    <source>
        <strain evidence="3">CGMCC 4.7277</strain>
    </source>
</reference>
<dbReference type="Proteomes" id="UP001596084">
    <property type="component" value="Unassembled WGS sequence"/>
</dbReference>
<evidence type="ECO:0000256" key="1">
    <source>
        <dbReference type="SAM" id="MobiDB-lite"/>
    </source>
</evidence>
<accession>A0ABW0Q888</accession>
<feature type="region of interest" description="Disordered" evidence="1">
    <location>
        <begin position="31"/>
        <end position="54"/>
    </location>
</feature>
<comment type="caution">
    <text evidence="2">The sequence shown here is derived from an EMBL/GenBank/DDBJ whole genome shotgun (WGS) entry which is preliminary data.</text>
</comment>
<organism evidence="2 3">
    <name type="scientific">Polaromonas jejuensis</name>
    <dbReference type="NCBI Taxonomy" id="457502"/>
    <lineage>
        <taxon>Bacteria</taxon>
        <taxon>Pseudomonadati</taxon>
        <taxon>Pseudomonadota</taxon>
        <taxon>Betaproteobacteria</taxon>
        <taxon>Burkholderiales</taxon>
        <taxon>Comamonadaceae</taxon>
        <taxon>Polaromonas</taxon>
    </lineage>
</organism>
<keyword evidence="3" id="KW-1185">Reference proteome</keyword>
<evidence type="ECO:0000313" key="3">
    <source>
        <dbReference type="Proteomes" id="UP001596084"/>
    </source>
</evidence>